<dbReference type="SUPFAM" id="SSF50800">
    <property type="entry name" value="PK beta-barrel domain-like"/>
    <property type="match status" value="1"/>
</dbReference>
<dbReference type="KEGG" id="thg:TCELL_0262"/>
<evidence type="ECO:0000256" key="12">
    <source>
        <dbReference type="NCBIfam" id="TIGR01064"/>
    </source>
</evidence>
<keyword evidence="9 13" id="KW-0460">Magnesium</keyword>
<dbReference type="InterPro" id="IPR015795">
    <property type="entry name" value="Pyrv_Knase_C"/>
</dbReference>
<dbReference type="STRING" id="1184251.TCELL_0262"/>
<dbReference type="EMBL" id="CP003531">
    <property type="protein sequence ID" value="AFK50687.1"/>
    <property type="molecule type" value="Genomic_DNA"/>
</dbReference>
<evidence type="ECO:0000256" key="1">
    <source>
        <dbReference type="ARBA" id="ARBA00004997"/>
    </source>
</evidence>
<keyword evidence="5" id="KW-0479">Metal-binding</keyword>
<dbReference type="SUPFAM" id="SSF51621">
    <property type="entry name" value="Phosphoenolpyruvate/pyruvate domain"/>
    <property type="match status" value="1"/>
</dbReference>
<dbReference type="NCBIfam" id="TIGR01064">
    <property type="entry name" value="pyruv_kin"/>
    <property type="match status" value="1"/>
</dbReference>
<evidence type="ECO:0000313" key="16">
    <source>
        <dbReference type="EMBL" id="AFK50687.1"/>
    </source>
</evidence>
<dbReference type="InterPro" id="IPR001697">
    <property type="entry name" value="Pyr_Knase"/>
</dbReference>
<dbReference type="GO" id="GO:0004743">
    <property type="term" value="F:pyruvate kinase activity"/>
    <property type="evidence" value="ECO:0007669"/>
    <property type="project" value="UniProtKB-UniRule"/>
</dbReference>
<dbReference type="SUPFAM" id="SSF52935">
    <property type="entry name" value="PK C-terminal domain-like"/>
    <property type="match status" value="1"/>
</dbReference>
<comment type="similarity">
    <text evidence="2 13">Belongs to the pyruvate kinase family.</text>
</comment>
<dbReference type="GO" id="GO:0016301">
    <property type="term" value="F:kinase activity"/>
    <property type="evidence" value="ECO:0007669"/>
    <property type="project" value="UniProtKB-KW"/>
</dbReference>
<evidence type="ECO:0000256" key="5">
    <source>
        <dbReference type="ARBA" id="ARBA00022723"/>
    </source>
</evidence>
<dbReference type="eggNOG" id="arCOG04120">
    <property type="taxonomic scope" value="Archaea"/>
</dbReference>
<keyword evidence="8" id="KW-0067">ATP-binding</keyword>
<sequence length="473" mass="52216">MAGLKTKIIVTLGPATKSYDIIKRLIKEGVSGFRINFSHGDTSEWDLFVKLVREAASELDQPTSLIGDLRGPQIRIGVLDQGVLKVERDQVLRFVFGEKAGEKEIPVRSKSLFETVEVGDTILVGDGECILRVVEVGDDYFQARALYDGVIGSGKKIVARGKEPNVPLLSSEDVSLVKYAVDREFTFIGVSYVRSGHDINVVRNLIEGMKGSTGIIAKIETPTAYRNLAEIVSSSDMVLIARGDLGLHFDLEKLPTIQKEVIISSVSYGRPVIVATQILESMVEQPRPSRSEVVDVYSAVQDMVDALMLTNETAVGKYPLETVRWLKKIIESAEANIKVEQAKSIRDSLAKRSLKDKYVHGLLSLAESVEGKVLVFSKTGSVPPLIARMRPQVPVIVGTPDRRLAERLTLFYGLKVYDMSKNVQGDVSYEEGIRLLESLARSRGELSIGDVVAESFARPGEDMHEILIKRILF</sequence>
<evidence type="ECO:0000256" key="9">
    <source>
        <dbReference type="ARBA" id="ARBA00022842"/>
    </source>
</evidence>
<name>I3TD49_THEC1</name>
<dbReference type="GeneID" id="13012544"/>
<dbReference type="HOGENOM" id="CLU_015439_1_1_2"/>
<keyword evidence="11 16" id="KW-0670">Pyruvate</keyword>
<dbReference type="Pfam" id="PF00224">
    <property type="entry name" value="PK"/>
    <property type="match status" value="1"/>
</dbReference>
<keyword evidence="4 13" id="KW-0808">Transferase</keyword>
<dbReference type="Gene3D" id="3.20.20.60">
    <property type="entry name" value="Phosphoenolpyruvate-binding domains"/>
    <property type="match status" value="1"/>
</dbReference>
<accession>I3TD49</accession>
<dbReference type="PANTHER" id="PTHR11817">
    <property type="entry name" value="PYRUVATE KINASE"/>
    <property type="match status" value="1"/>
</dbReference>
<dbReference type="InParanoid" id="I3TD49"/>
<dbReference type="AlphaFoldDB" id="I3TD49"/>
<feature type="domain" description="Pyruvate kinase C-terminal" evidence="15">
    <location>
        <begin position="372"/>
        <end position="452"/>
    </location>
</feature>
<evidence type="ECO:0000256" key="4">
    <source>
        <dbReference type="ARBA" id="ARBA00022679"/>
    </source>
</evidence>
<evidence type="ECO:0000256" key="2">
    <source>
        <dbReference type="ARBA" id="ARBA00008663"/>
    </source>
</evidence>
<dbReference type="Gene3D" id="3.40.1380.20">
    <property type="entry name" value="Pyruvate kinase, C-terminal domain"/>
    <property type="match status" value="1"/>
</dbReference>
<evidence type="ECO:0000313" key="17">
    <source>
        <dbReference type="Proteomes" id="UP000005270"/>
    </source>
</evidence>
<keyword evidence="6" id="KW-0547">Nucleotide-binding</keyword>
<dbReference type="GO" id="GO:0005524">
    <property type="term" value="F:ATP binding"/>
    <property type="evidence" value="ECO:0007669"/>
    <property type="project" value="UniProtKB-KW"/>
</dbReference>
<organism evidence="16 17">
    <name type="scientific">Thermogladius calderae (strain DSM 22663 / VKM B-2946 / 1633)</name>
    <dbReference type="NCBI Taxonomy" id="1184251"/>
    <lineage>
        <taxon>Archaea</taxon>
        <taxon>Thermoproteota</taxon>
        <taxon>Thermoprotei</taxon>
        <taxon>Desulfurococcales</taxon>
        <taxon>Desulfurococcaceae</taxon>
        <taxon>Thermogladius</taxon>
    </lineage>
</organism>
<dbReference type="PRINTS" id="PR01050">
    <property type="entry name" value="PYRUVTKNASE"/>
</dbReference>
<comment type="catalytic activity">
    <reaction evidence="13">
        <text>pyruvate + ATP = phosphoenolpyruvate + ADP + H(+)</text>
        <dbReference type="Rhea" id="RHEA:18157"/>
        <dbReference type="ChEBI" id="CHEBI:15361"/>
        <dbReference type="ChEBI" id="CHEBI:15378"/>
        <dbReference type="ChEBI" id="CHEBI:30616"/>
        <dbReference type="ChEBI" id="CHEBI:58702"/>
        <dbReference type="ChEBI" id="CHEBI:456216"/>
        <dbReference type="EC" id="2.7.1.40"/>
    </reaction>
</comment>
<evidence type="ECO:0000256" key="3">
    <source>
        <dbReference type="ARBA" id="ARBA00012142"/>
    </source>
</evidence>
<dbReference type="InterPro" id="IPR015793">
    <property type="entry name" value="Pyrv_Knase_brl"/>
</dbReference>
<evidence type="ECO:0000256" key="8">
    <source>
        <dbReference type="ARBA" id="ARBA00022840"/>
    </source>
</evidence>
<keyword evidence="10 13" id="KW-0324">Glycolysis</keyword>
<dbReference type="EC" id="2.7.1.40" evidence="3 12"/>
<dbReference type="UniPathway" id="UPA00109">
    <property type="reaction ID" value="UER00188"/>
</dbReference>
<dbReference type="OrthoDB" id="56298at2157"/>
<dbReference type="Gene3D" id="2.40.33.10">
    <property type="entry name" value="PK beta-barrel domain-like"/>
    <property type="match status" value="1"/>
</dbReference>
<dbReference type="InterPro" id="IPR015813">
    <property type="entry name" value="Pyrv/PenolPyrv_kinase-like_dom"/>
</dbReference>
<dbReference type="InterPro" id="IPR036918">
    <property type="entry name" value="Pyrv_Knase_C_sf"/>
</dbReference>
<keyword evidence="7 13" id="KW-0418">Kinase</keyword>
<evidence type="ECO:0000256" key="7">
    <source>
        <dbReference type="ARBA" id="ARBA00022777"/>
    </source>
</evidence>
<evidence type="ECO:0000256" key="10">
    <source>
        <dbReference type="ARBA" id="ARBA00023152"/>
    </source>
</evidence>
<dbReference type="GO" id="GO:0030955">
    <property type="term" value="F:potassium ion binding"/>
    <property type="evidence" value="ECO:0007669"/>
    <property type="project" value="UniProtKB-UniRule"/>
</dbReference>
<evidence type="ECO:0000256" key="6">
    <source>
        <dbReference type="ARBA" id="ARBA00022741"/>
    </source>
</evidence>
<dbReference type="RefSeq" id="WP_014736937.1">
    <property type="nucleotide sequence ID" value="NC_017954.1"/>
</dbReference>
<evidence type="ECO:0000259" key="15">
    <source>
        <dbReference type="Pfam" id="PF02887"/>
    </source>
</evidence>
<gene>
    <name evidence="16" type="ordered locus">TCELL_0262</name>
</gene>
<dbReference type="GO" id="GO:0000287">
    <property type="term" value="F:magnesium ion binding"/>
    <property type="evidence" value="ECO:0007669"/>
    <property type="project" value="UniProtKB-UniRule"/>
</dbReference>
<evidence type="ECO:0000256" key="13">
    <source>
        <dbReference type="RuleBase" id="RU000504"/>
    </source>
</evidence>
<dbReference type="InterPro" id="IPR011037">
    <property type="entry name" value="Pyrv_Knase-like_insert_dom_sf"/>
</dbReference>
<keyword evidence="17" id="KW-1185">Reference proteome</keyword>
<dbReference type="InterPro" id="IPR040442">
    <property type="entry name" value="Pyrv_kinase-like_dom_sf"/>
</dbReference>
<dbReference type="Proteomes" id="UP000005270">
    <property type="component" value="Chromosome"/>
</dbReference>
<feature type="domain" description="Pyruvate kinase barrel" evidence="14">
    <location>
        <begin position="5"/>
        <end position="323"/>
    </location>
</feature>
<evidence type="ECO:0000256" key="11">
    <source>
        <dbReference type="ARBA" id="ARBA00023317"/>
    </source>
</evidence>
<dbReference type="InterPro" id="IPR015806">
    <property type="entry name" value="Pyrv_Knase_insert_dom_sf"/>
</dbReference>
<reference evidence="16 17" key="1">
    <citation type="journal article" date="2012" name="J. Bacteriol.">
        <title>Complete genome sequence of the hyperthermophilic cellulolytic Crenarchaeon 'Thermogladius cellulolyticus' 1633.</title>
        <authorList>
            <person name="Mardanov A.V."/>
            <person name="Kochetkova T.V."/>
            <person name="Beletsky A.V."/>
            <person name="Bonch-Osmolovskaya E.A."/>
            <person name="Ravin N.V."/>
            <person name="Skryabin K.G."/>
        </authorList>
    </citation>
    <scope>NUCLEOTIDE SEQUENCE [LARGE SCALE GENOMIC DNA]</scope>
    <source>
        <strain evidence="17">DSM 22663 / VKM B-2946 / 1633</strain>
    </source>
</reference>
<proteinExistence type="inferred from homology"/>
<protein>
    <recommendedName>
        <fullName evidence="3 12">Pyruvate kinase</fullName>
        <ecNumber evidence="3 12">2.7.1.40</ecNumber>
    </recommendedName>
</protein>
<dbReference type="FunCoup" id="I3TD49">
    <property type="interactions" value="76"/>
</dbReference>
<dbReference type="Pfam" id="PF02887">
    <property type="entry name" value="PK_C"/>
    <property type="match status" value="1"/>
</dbReference>
<evidence type="ECO:0000259" key="14">
    <source>
        <dbReference type="Pfam" id="PF00224"/>
    </source>
</evidence>
<comment type="pathway">
    <text evidence="1 13">Carbohydrate degradation; glycolysis; pyruvate from D-glyceraldehyde 3-phosphate: step 5/5.</text>
</comment>